<reference evidence="8" key="1">
    <citation type="submission" date="2016-10" db="EMBL/GenBank/DDBJ databases">
        <authorList>
            <person name="Varghese N."/>
            <person name="Submissions S."/>
        </authorList>
    </citation>
    <scope>NUCLEOTIDE SEQUENCE [LARGE SCALE GENOMIC DNA]</scope>
    <source>
        <strain evidence="8">DSM 45459</strain>
    </source>
</reference>
<dbReference type="Proteomes" id="UP000199301">
    <property type="component" value="Unassembled WGS sequence"/>
</dbReference>
<proteinExistence type="inferred from homology"/>
<evidence type="ECO:0000313" key="7">
    <source>
        <dbReference type="EMBL" id="SDQ37313.1"/>
    </source>
</evidence>
<keyword evidence="2" id="KW-0378">Hydrolase</keyword>
<dbReference type="EMBL" id="FNKO01000001">
    <property type="protein sequence ID" value="SDQ37313.1"/>
    <property type="molecule type" value="Genomic_DNA"/>
</dbReference>
<evidence type="ECO:0000256" key="4">
    <source>
        <dbReference type="PIRSR" id="PIRSR601559-51"/>
    </source>
</evidence>
<dbReference type="InterPro" id="IPR032466">
    <property type="entry name" value="Metal_Hydrolase"/>
</dbReference>
<keyword evidence="1 4" id="KW-0479">Metal-binding</keyword>
<sequence>MFPRGASLFVAGPSRLGSGGPCERARPRRADPTSSGEPRGPQRPGAKARRLLERKVAVVVSTLRGPVSPENLGRVLMHEHVFVVGEELRRNSLTPWDERHRVEDAVTKLRALRAAGIETIVDPTVIGLGRYLPRLREVNERVDLNIIPATGVYTYDDVPLQFRFRGPGLMFDVAEPMTELFVTELTEGIADTGVKAAFLKCAIDSPGLTPGVERVMRAVAAAHRRTGAPITVHTHPHNGSGRTAVRLLRSEDVDLTKVVLGHSGDTTDLDYLTELADAGCLLGMDRFGLDAVLDFEQRVDTVVRLVQRGYATSVVLSHDTSCFIDWFDEGELQRAAPNWHYLHISREVLPALRARGVTEEQIHTMLVDNPRKYFAEAP</sequence>
<feature type="binding site" evidence="4">
    <location>
        <position position="80"/>
    </location>
    <ligand>
        <name>Zn(2+)</name>
        <dbReference type="ChEBI" id="CHEBI:29105"/>
        <label>1</label>
    </ligand>
</feature>
<comment type="cofactor">
    <cofactor evidence="4">
        <name>a divalent metal cation</name>
        <dbReference type="ChEBI" id="CHEBI:60240"/>
    </cofactor>
    <text evidence="4">Binds 2 divalent metal cations per subunit.</text>
</comment>
<feature type="modified residue" description="N6-carboxylysine" evidence="3 5">
    <location>
        <position position="200"/>
    </location>
</feature>
<dbReference type="InterPro" id="IPR001559">
    <property type="entry name" value="Phosphotriesterase"/>
</dbReference>
<evidence type="ECO:0000256" key="2">
    <source>
        <dbReference type="ARBA" id="ARBA00022801"/>
    </source>
</evidence>
<feature type="binding site" evidence="4">
    <location>
        <position position="233"/>
    </location>
    <ligand>
        <name>Zn(2+)</name>
        <dbReference type="ChEBI" id="CHEBI:29105"/>
        <label>2</label>
    </ligand>
</feature>
<evidence type="ECO:0000256" key="1">
    <source>
        <dbReference type="ARBA" id="ARBA00022723"/>
    </source>
</evidence>
<gene>
    <name evidence="7" type="ORF">SAMN04489718_1519</name>
</gene>
<keyword evidence="8" id="KW-1185">Reference proteome</keyword>
<evidence type="ECO:0000256" key="6">
    <source>
        <dbReference type="SAM" id="MobiDB-lite"/>
    </source>
</evidence>
<dbReference type="STRING" id="995062.SAMN04489718_1519"/>
<accession>A0A1H1AC93</accession>
<evidence type="ECO:0000313" key="8">
    <source>
        <dbReference type="Proteomes" id="UP000199301"/>
    </source>
</evidence>
<dbReference type="PROSITE" id="PS51347">
    <property type="entry name" value="PHOSPHOTRIESTERASE_2"/>
    <property type="match status" value="1"/>
</dbReference>
<feature type="binding site" description="via carbamate group" evidence="4">
    <location>
        <position position="200"/>
    </location>
    <ligand>
        <name>Zn(2+)</name>
        <dbReference type="ChEBI" id="CHEBI:29105"/>
        <label>1</label>
    </ligand>
</feature>
<feature type="binding site" evidence="4">
    <location>
        <position position="319"/>
    </location>
    <ligand>
        <name>Zn(2+)</name>
        <dbReference type="ChEBI" id="CHEBI:29105"/>
        <label>1</label>
    </ligand>
</feature>
<dbReference type="PANTHER" id="PTHR10819">
    <property type="entry name" value="PHOSPHOTRIESTERASE-RELATED"/>
    <property type="match status" value="1"/>
</dbReference>
<protein>
    <submittedName>
        <fullName evidence="7">Phosphotriesterase-related protein</fullName>
    </submittedName>
</protein>
<dbReference type="PANTHER" id="PTHR10819:SF3">
    <property type="entry name" value="PHOSPHOTRIESTERASE-RELATED PROTEIN"/>
    <property type="match status" value="1"/>
</dbReference>
<dbReference type="Gene3D" id="3.20.20.140">
    <property type="entry name" value="Metal-dependent hydrolases"/>
    <property type="match status" value="1"/>
</dbReference>
<dbReference type="Pfam" id="PF02126">
    <property type="entry name" value="PTE"/>
    <property type="match status" value="1"/>
</dbReference>
<feature type="region of interest" description="Disordered" evidence="6">
    <location>
        <begin position="10"/>
        <end position="47"/>
    </location>
</feature>
<comment type="similarity">
    <text evidence="5">Belongs to the metallo-dependent hydrolases superfamily. Phosphotriesterase family.</text>
</comment>
<feature type="binding site" evidence="4">
    <location>
        <position position="262"/>
    </location>
    <ligand>
        <name>Zn(2+)</name>
        <dbReference type="ChEBI" id="CHEBI:29105"/>
        <label>2</label>
    </ligand>
</feature>
<feature type="binding site" description="via carbamate group" evidence="4">
    <location>
        <position position="200"/>
    </location>
    <ligand>
        <name>Zn(2+)</name>
        <dbReference type="ChEBI" id="CHEBI:29105"/>
        <label>2</label>
    </ligand>
</feature>
<organism evidence="7 8">
    <name type="scientific">Actinopolyspora saharensis</name>
    <dbReference type="NCBI Taxonomy" id="995062"/>
    <lineage>
        <taxon>Bacteria</taxon>
        <taxon>Bacillati</taxon>
        <taxon>Actinomycetota</taxon>
        <taxon>Actinomycetes</taxon>
        <taxon>Actinopolysporales</taxon>
        <taxon>Actinopolysporaceae</taxon>
        <taxon>Actinopolyspora</taxon>
    </lineage>
</organism>
<dbReference type="GO" id="GO:0008270">
    <property type="term" value="F:zinc ion binding"/>
    <property type="evidence" value="ECO:0007669"/>
    <property type="project" value="InterPro"/>
</dbReference>
<evidence type="ECO:0000256" key="5">
    <source>
        <dbReference type="PROSITE-ProRule" id="PRU00679"/>
    </source>
</evidence>
<name>A0A1H1AC93_9ACTN</name>
<dbReference type="AlphaFoldDB" id="A0A1H1AC93"/>
<dbReference type="GO" id="GO:0016787">
    <property type="term" value="F:hydrolase activity"/>
    <property type="evidence" value="ECO:0007669"/>
    <property type="project" value="UniProtKB-KW"/>
</dbReference>
<dbReference type="SUPFAM" id="SSF51556">
    <property type="entry name" value="Metallo-dependent hydrolases"/>
    <property type="match status" value="1"/>
</dbReference>
<evidence type="ECO:0000256" key="3">
    <source>
        <dbReference type="PIRSR" id="PIRSR601559-50"/>
    </source>
</evidence>
<feature type="binding site" evidence="4">
    <location>
        <position position="78"/>
    </location>
    <ligand>
        <name>Zn(2+)</name>
        <dbReference type="ChEBI" id="CHEBI:29105"/>
        <label>1</label>
    </ligand>
</feature>